<dbReference type="Gene3D" id="3.30.70.270">
    <property type="match status" value="1"/>
</dbReference>
<dbReference type="PANTHER" id="PTHR45138">
    <property type="entry name" value="REGULATORY COMPONENTS OF SENSORY TRANSDUCTION SYSTEM"/>
    <property type="match status" value="1"/>
</dbReference>
<dbReference type="InterPro" id="IPR029787">
    <property type="entry name" value="Nucleotide_cyclase"/>
</dbReference>
<evidence type="ECO:0000313" key="4">
    <source>
        <dbReference type="EMBL" id="MFA9461362.1"/>
    </source>
</evidence>
<dbReference type="SUPFAM" id="SSF55781">
    <property type="entry name" value="GAF domain-like"/>
    <property type="match status" value="1"/>
</dbReference>
<evidence type="ECO:0000313" key="5">
    <source>
        <dbReference type="Proteomes" id="UP001575181"/>
    </source>
</evidence>
<dbReference type="InterPro" id="IPR043128">
    <property type="entry name" value="Rev_trsase/Diguanyl_cyclase"/>
</dbReference>
<dbReference type="Proteomes" id="UP001575181">
    <property type="component" value="Unassembled WGS sequence"/>
</dbReference>
<accession>A0ABV4TWL5</accession>
<gene>
    <name evidence="4" type="ORF">ACERLL_11040</name>
</gene>
<organism evidence="4 5">
    <name type="scientific">Thiohalorhabdus methylotrophus</name>
    <dbReference type="NCBI Taxonomy" id="3242694"/>
    <lineage>
        <taxon>Bacteria</taxon>
        <taxon>Pseudomonadati</taxon>
        <taxon>Pseudomonadota</taxon>
        <taxon>Gammaproteobacteria</taxon>
        <taxon>Thiohalorhabdales</taxon>
        <taxon>Thiohalorhabdaceae</taxon>
        <taxon>Thiohalorhabdus</taxon>
    </lineage>
</organism>
<dbReference type="InterPro" id="IPR000160">
    <property type="entry name" value="GGDEF_dom"/>
</dbReference>
<keyword evidence="4" id="KW-0808">Transferase</keyword>
<dbReference type="RefSeq" id="WP_373656152.1">
    <property type="nucleotide sequence ID" value="NZ_JBGUAW010000007.1"/>
</dbReference>
<dbReference type="InterPro" id="IPR003018">
    <property type="entry name" value="GAF"/>
</dbReference>
<dbReference type="SUPFAM" id="SSF55073">
    <property type="entry name" value="Nucleotide cyclase"/>
    <property type="match status" value="1"/>
</dbReference>
<sequence>MEGPATPSNETERQACVTALGLTSPEVEESFDRITRLLAQVLEVPITAFSLIDGDRQFFKSCTGLNIQETPRQVSFCGHTILQDDILVIEDATQHSGFRDNPLVQEAPHIGFYAGIPVRSPEGHKVGSLCAIDNRARAFTESMKQFIIDLRTLLENELLLRSEAIRDHLTGLYNRRHFDAVLDQEWRRALRLEGHIGLVLADIDYFKSYNDRYGHHQGDACLQRVARALRSQCRRAGDVVFRLGGEEFAILIPDSSEYGTRDLGERAKRAVKELNLPHQGAPLAQVTLSAGAVTAKSAQVPSATPKQFSRKADSLLYEAKARGRDLMVADFLTEE</sequence>
<dbReference type="GO" id="GO:0052621">
    <property type="term" value="F:diguanylate cyclase activity"/>
    <property type="evidence" value="ECO:0007669"/>
    <property type="project" value="UniProtKB-EC"/>
</dbReference>
<dbReference type="Gene3D" id="3.30.450.40">
    <property type="match status" value="1"/>
</dbReference>
<dbReference type="SMART" id="SM00267">
    <property type="entry name" value="GGDEF"/>
    <property type="match status" value="1"/>
</dbReference>
<reference evidence="4 5" key="1">
    <citation type="submission" date="2024-08" db="EMBL/GenBank/DDBJ databases">
        <title>Whole-genome sequencing of halo(alkali)philic microorganisms from hypersaline lakes.</title>
        <authorList>
            <person name="Sorokin D.Y."/>
            <person name="Merkel A.Y."/>
            <person name="Messina E."/>
            <person name="Yakimov M."/>
        </authorList>
    </citation>
    <scope>NUCLEOTIDE SEQUENCE [LARGE SCALE GENOMIC DNA]</scope>
    <source>
        <strain evidence="4 5">Cl-TMA</strain>
    </source>
</reference>
<dbReference type="PROSITE" id="PS50887">
    <property type="entry name" value="GGDEF"/>
    <property type="match status" value="1"/>
</dbReference>
<dbReference type="EC" id="2.7.7.65" evidence="1"/>
<dbReference type="PANTHER" id="PTHR45138:SF9">
    <property type="entry name" value="DIGUANYLATE CYCLASE DGCM-RELATED"/>
    <property type="match status" value="1"/>
</dbReference>
<dbReference type="CDD" id="cd01949">
    <property type="entry name" value="GGDEF"/>
    <property type="match status" value="1"/>
</dbReference>
<name>A0ABV4TWL5_9GAMM</name>
<proteinExistence type="predicted"/>
<dbReference type="NCBIfam" id="TIGR00254">
    <property type="entry name" value="GGDEF"/>
    <property type="match status" value="1"/>
</dbReference>
<dbReference type="Pfam" id="PF00990">
    <property type="entry name" value="GGDEF"/>
    <property type="match status" value="1"/>
</dbReference>
<evidence type="ECO:0000256" key="1">
    <source>
        <dbReference type="ARBA" id="ARBA00012528"/>
    </source>
</evidence>
<dbReference type="InterPro" id="IPR029016">
    <property type="entry name" value="GAF-like_dom_sf"/>
</dbReference>
<comment type="caution">
    <text evidence="4">The sequence shown here is derived from an EMBL/GenBank/DDBJ whole genome shotgun (WGS) entry which is preliminary data.</text>
</comment>
<dbReference type="SMART" id="SM00065">
    <property type="entry name" value="GAF"/>
    <property type="match status" value="1"/>
</dbReference>
<keyword evidence="4" id="KW-0548">Nucleotidyltransferase</keyword>
<dbReference type="EMBL" id="JBGUAW010000007">
    <property type="protein sequence ID" value="MFA9461362.1"/>
    <property type="molecule type" value="Genomic_DNA"/>
</dbReference>
<dbReference type="InterPro" id="IPR050469">
    <property type="entry name" value="Diguanylate_Cyclase"/>
</dbReference>
<evidence type="ECO:0000256" key="2">
    <source>
        <dbReference type="ARBA" id="ARBA00034247"/>
    </source>
</evidence>
<comment type="catalytic activity">
    <reaction evidence="2">
        <text>2 GTP = 3',3'-c-di-GMP + 2 diphosphate</text>
        <dbReference type="Rhea" id="RHEA:24898"/>
        <dbReference type="ChEBI" id="CHEBI:33019"/>
        <dbReference type="ChEBI" id="CHEBI:37565"/>
        <dbReference type="ChEBI" id="CHEBI:58805"/>
        <dbReference type="EC" id="2.7.7.65"/>
    </reaction>
</comment>
<evidence type="ECO:0000259" key="3">
    <source>
        <dbReference type="PROSITE" id="PS50887"/>
    </source>
</evidence>
<feature type="domain" description="GGDEF" evidence="3">
    <location>
        <begin position="194"/>
        <end position="332"/>
    </location>
</feature>
<keyword evidence="5" id="KW-1185">Reference proteome</keyword>
<dbReference type="Pfam" id="PF01590">
    <property type="entry name" value="GAF"/>
    <property type="match status" value="1"/>
</dbReference>
<protein>
    <recommendedName>
        <fullName evidence="1">diguanylate cyclase</fullName>
        <ecNumber evidence="1">2.7.7.65</ecNumber>
    </recommendedName>
</protein>